<evidence type="ECO:0000313" key="1">
    <source>
        <dbReference type="EMBL" id="QHU17440.1"/>
    </source>
</evidence>
<reference evidence="1" key="1">
    <citation type="journal article" date="2020" name="Nature">
        <title>Giant virus diversity and host interactions through global metagenomics.</title>
        <authorList>
            <person name="Schulz F."/>
            <person name="Roux S."/>
            <person name="Paez-Espino D."/>
            <person name="Jungbluth S."/>
            <person name="Walsh D.A."/>
            <person name="Denef V.J."/>
            <person name="McMahon K.D."/>
            <person name="Konstantinidis K.T."/>
            <person name="Eloe-Fadrosh E.A."/>
            <person name="Kyrpides N.C."/>
            <person name="Woyke T."/>
        </authorList>
    </citation>
    <scope>NUCLEOTIDE SEQUENCE</scope>
    <source>
        <strain evidence="1">GVMAG-S-3300012000-57</strain>
    </source>
</reference>
<protein>
    <submittedName>
        <fullName evidence="1">Uncharacterized protein</fullName>
    </submittedName>
</protein>
<dbReference type="AlphaFoldDB" id="A0A6C0KL64"/>
<accession>A0A6C0KL64</accession>
<name>A0A6C0KL64_9ZZZZ</name>
<sequence length="32" mass="3459">MWFSGRKTLFHFCDSKQKASVSGSPTVPTGGN</sequence>
<proteinExistence type="predicted"/>
<dbReference type="EMBL" id="MN740906">
    <property type="protein sequence ID" value="QHU17440.1"/>
    <property type="molecule type" value="Genomic_DNA"/>
</dbReference>
<organism evidence="1">
    <name type="scientific">viral metagenome</name>
    <dbReference type="NCBI Taxonomy" id="1070528"/>
    <lineage>
        <taxon>unclassified sequences</taxon>
        <taxon>metagenomes</taxon>
        <taxon>organismal metagenomes</taxon>
    </lineage>
</organism>